<accession>A0A6A6B669</accession>
<organism evidence="2 3">
    <name type="scientific">Aplosporella prunicola CBS 121167</name>
    <dbReference type="NCBI Taxonomy" id="1176127"/>
    <lineage>
        <taxon>Eukaryota</taxon>
        <taxon>Fungi</taxon>
        <taxon>Dikarya</taxon>
        <taxon>Ascomycota</taxon>
        <taxon>Pezizomycotina</taxon>
        <taxon>Dothideomycetes</taxon>
        <taxon>Dothideomycetes incertae sedis</taxon>
        <taxon>Botryosphaeriales</taxon>
        <taxon>Aplosporellaceae</taxon>
        <taxon>Aplosporella</taxon>
    </lineage>
</organism>
<evidence type="ECO:0000313" key="2">
    <source>
        <dbReference type="EMBL" id="KAF2138775.1"/>
    </source>
</evidence>
<sequence length="196" mass="22299">MGDRQGQTNILSALQQDPRAQDLPIAFYITRAAAASRSQFYSGPESSPPPPYVSRKSPDKKNRPTPPAASRAAQPSLQPSTRDHDGAAKKATELTYKTRVGLSLSLSRSLSCLSPFPRIQRKEANQKLIRLFQNVEKPTPQKPGYPRCCCSFLFVTPLTPSHAVWSFFCETPETPYRRKKKKKRKKREKRRIRREE</sequence>
<dbReference type="GeneID" id="54304722"/>
<name>A0A6A6B669_9PEZI</name>
<reference evidence="2" key="1">
    <citation type="journal article" date="2020" name="Stud. Mycol.">
        <title>101 Dothideomycetes genomes: a test case for predicting lifestyles and emergence of pathogens.</title>
        <authorList>
            <person name="Haridas S."/>
            <person name="Albert R."/>
            <person name="Binder M."/>
            <person name="Bloem J."/>
            <person name="Labutti K."/>
            <person name="Salamov A."/>
            <person name="Andreopoulos B."/>
            <person name="Baker S."/>
            <person name="Barry K."/>
            <person name="Bills G."/>
            <person name="Bluhm B."/>
            <person name="Cannon C."/>
            <person name="Castanera R."/>
            <person name="Culley D."/>
            <person name="Daum C."/>
            <person name="Ezra D."/>
            <person name="Gonzalez J."/>
            <person name="Henrissat B."/>
            <person name="Kuo A."/>
            <person name="Liang C."/>
            <person name="Lipzen A."/>
            <person name="Lutzoni F."/>
            <person name="Magnuson J."/>
            <person name="Mondo S."/>
            <person name="Nolan M."/>
            <person name="Ohm R."/>
            <person name="Pangilinan J."/>
            <person name="Park H.-J."/>
            <person name="Ramirez L."/>
            <person name="Alfaro M."/>
            <person name="Sun H."/>
            <person name="Tritt A."/>
            <person name="Yoshinaga Y."/>
            <person name="Zwiers L.-H."/>
            <person name="Turgeon B."/>
            <person name="Goodwin S."/>
            <person name="Spatafora J."/>
            <person name="Crous P."/>
            <person name="Grigoriev I."/>
        </authorList>
    </citation>
    <scope>NUCLEOTIDE SEQUENCE</scope>
    <source>
        <strain evidence="2">CBS 121167</strain>
    </source>
</reference>
<keyword evidence="3" id="KW-1185">Reference proteome</keyword>
<feature type="region of interest" description="Disordered" evidence="1">
    <location>
        <begin position="38"/>
        <end position="92"/>
    </location>
</feature>
<dbReference type="AlphaFoldDB" id="A0A6A6B669"/>
<evidence type="ECO:0000256" key="1">
    <source>
        <dbReference type="SAM" id="MobiDB-lite"/>
    </source>
</evidence>
<dbReference type="EMBL" id="ML995495">
    <property type="protein sequence ID" value="KAF2138775.1"/>
    <property type="molecule type" value="Genomic_DNA"/>
</dbReference>
<feature type="compositionally biased region" description="Basic and acidic residues" evidence="1">
    <location>
        <begin position="81"/>
        <end position="92"/>
    </location>
</feature>
<dbReference type="Proteomes" id="UP000799438">
    <property type="component" value="Unassembled WGS sequence"/>
</dbReference>
<protein>
    <submittedName>
        <fullName evidence="2">Uncharacterized protein</fullName>
    </submittedName>
</protein>
<evidence type="ECO:0000313" key="3">
    <source>
        <dbReference type="Proteomes" id="UP000799438"/>
    </source>
</evidence>
<gene>
    <name evidence="2" type="ORF">K452DRAFT_84462</name>
</gene>
<dbReference type="RefSeq" id="XP_033394488.1">
    <property type="nucleotide sequence ID" value="XM_033547215.1"/>
</dbReference>
<proteinExistence type="predicted"/>